<protein>
    <recommendedName>
        <fullName evidence="2">PD-(D/E)XK nuclease superfamily</fullName>
    </recommendedName>
</protein>
<dbReference type="Gene3D" id="3.90.320.10">
    <property type="match status" value="1"/>
</dbReference>
<name>A0A6J5S5E3_9CAUD</name>
<reference evidence="1" key="1">
    <citation type="submission" date="2020-05" db="EMBL/GenBank/DDBJ databases">
        <authorList>
            <person name="Chiriac C."/>
            <person name="Salcher M."/>
            <person name="Ghai R."/>
            <person name="Kavagutti S V."/>
        </authorList>
    </citation>
    <scope>NUCLEOTIDE SEQUENCE</scope>
</reference>
<organism evidence="1">
    <name type="scientific">uncultured Caudovirales phage</name>
    <dbReference type="NCBI Taxonomy" id="2100421"/>
    <lineage>
        <taxon>Viruses</taxon>
        <taxon>Duplodnaviria</taxon>
        <taxon>Heunggongvirae</taxon>
        <taxon>Uroviricota</taxon>
        <taxon>Caudoviricetes</taxon>
        <taxon>Peduoviridae</taxon>
        <taxon>Maltschvirus</taxon>
        <taxon>Maltschvirus maltsch</taxon>
    </lineage>
</organism>
<sequence>MSFADIAGVPRSRRKPAYENGGSVIARLMAKTRSNERRILPVRKLDPKDPSTYMRASSVGFVCSRYEALRITHKATILDSEKVSERFAMSVGTAYHRMMQDDVLPAVLSERMVGWWRSPDSNTIEYASNGLPTLVSRPAEGKHWVYEEVFAFDSRYGIGGHPDAIVDWRGSGLPDVPDDFEVEEIKTRGGPTDRMAEWRFDDVDPDKGGAPLPFHVLQIQTYMWLLDLKHGRLIYVKPGSNQSSNAIVEWRIPRDEAVIDKIKSDLEAFWADVDSAHERGFASPHGRCNDFSDNRARECPMRFECFNRKPRGKREGVEFA</sequence>
<evidence type="ECO:0000313" key="1">
    <source>
        <dbReference type="EMBL" id="CAB4203575.1"/>
    </source>
</evidence>
<gene>
    <name evidence="1" type="ORF">UFOVP1382_187</name>
</gene>
<dbReference type="InterPro" id="IPR011604">
    <property type="entry name" value="PDDEXK-like_dom_sf"/>
</dbReference>
<dbReference type="SUPFAM" id="SSF52980">
    <property type="entry name" value="Restriction endonuclease-like"/>
    <property type="match status" value="1"/>
</dbReference>
<evidence type="ECO:0008006" key="2">
    <source>
        <dbReference type="Google" id="ProtNLM"/>
    </source>
</evidence>
<dbReference type="EMBL" id="LR797331">
    <property type="protein sequence ID" value="CAB4203575.1"/>
    <property type="molecule type" value="Genomic_DNA"/>
</dbReference>
<accession>A0A6J5S5E3</accession>
<dbReference type="InterPro" id="IPR011335">
    <property type="entry name" value="Restrct_endonuc-II-like"/>
</dbReference>
<proteinExistence type="predicted"/>